<keyword evidence="2" id="KW-1185">Reference proteome</keyword>
<comment type="caution">
    <text evidence="1">The sequence shown here is derived from an EMBL/GenBank/DDBJ whole genome shotgun (WGS) entry which is preliminary data.</text>
</comment>
<dbReference type="Proteomes" id="UP001630127">
    <property type="component" value="Unassembled WGS sequence"/>
</dbReference>
<proteinExistence type="predicted"/>
<dbReference type="AlphaFoldDB" id="A0ABD2Y0X5"/>
<name>A0ABD2Y0X5_9GENT</name>
<gene>
    <name evidence="1" type="ORF">ACH5RR_039170</name>
</gene>
<accession>A0ABD2Y0X5</accession>
<protein>
    <submittedName>
        <fullName evidence="1">Uncharacterized protein</fullName>
    </submittedName>
</protein>
<organism evidence="1 2">
    <name type="scientific">Cinchona calisaya</name>
    <dbReference type="NCBI Taxonomy" id="153742"/>
    <lineage>
        <taxon>Eukaryota</taxon>
        <taxon>Viridiplantae</taxon>
        <taxon>Streptophyta</taxon>
        <taxon>Embryophyta</taxon>
        <taxon>Tracheophyta</taxon>
        <taxon>Spermatophyta</taxon>
        <taxon>Magnoliopsida</taxon>
        <taxon>eudicotyledons</taxon>
        <taxon>Gunneridae</taxon>
        <taxon>Pentapetalae</taxon>
        <taxon>asterids</taxon>
        <taxon>lamiids</taxon>
        <taxon>Gentianales</taxon>
        <taxon>Rubiaceae</taxon>
        <taxon>Cinchonoideae</taxon>
        <taxon>Cinchoneae</taxon>
        <taxon>Cinchona</taxon>
    </lineage>
</organism>
<sequence length="106" mass="11951">MVLSKRLLLPLDLEIERTLTKIRKNKKLQQESFEMVSPLNNTRVVNESLGNEDNKEGVGNNGLGVLCNRTRANGNGEVDNNGNGHHTNGRLLDYAMPNFKRKLKYS</sequence>
<evidence type="ECO:0000313" key="1">
    <source>
        <dbReference type="EMBL" id="KAL3500077.1"/>
    </source>
</evidence>
<dbReference type="EMBL" id="JBJUIK010000016">
    <property type="protein sequence ID" value="KAL3500077.1"/>
    <property type="molecule type" value="Genomic_DNA"/>
</dbReference>
<reference evidence="1 2" key="1">
    <citation type="submission" date="2024-11" db="EMBL/GenBank/DDBJ databases">
        <title>A near-complete genome assembly of Cinchona calisaya.</title>
        <authorList>
            <person name="Lian D.C."/>
            <person name="Zhao X.W."/>
            <person name="Wei L."/>
        </authorList>
    </citation>
    <scope>NUCLEOTIDE SEQUENCE [LARGE SCALE GENOMIC DNA]</scope>
    <source>
        <tissue evidence="1">Nenye</tissue>
    </source>
</reference>
<evidence type="ECO:0000313" key="2">
    <source>
        <dbReference type="Proteomes" id="UP001630127"/>
    </source>
</evidence>